<organism evidence="1 2">
    <name type="scientific">Streptomyces subrutilus</name>
    <dbReference type="NCBI Taxonomy" id="36818"/>
    <lineage>
        <taxon>Bacteria</taxon>
        <taxon>Bacillati</taxon>
        <taxon>Actinomycetota</taxon>
        <taxon>Actinomycetes</taxon>
        <taxon>Kitasatosporales</taxon>
        <taxon>Streptomycetaceae</taxon>
        <taxon>Streptomyces</taxon>
    </lineage>
</organism>
<evidence type="ECO:0000313" key="2">
    <source>
        <dbReference type="Proteomes" id="UP000095705"/>
    </source>
</evidence>
<gene>
    <name evidence="1" type="ORF">BGK67_18740</name>
</gene>
<sequence>MVMTAKERLLAAEEAVRQLKGALDGVGVVFPSLGAEQVSAAGTYGLPLVDLGRCNLDTALRLAAVLHERARA</sequence>
<evidence type="ECO:0000313" key="1">
    <source>
        <dbReference type="EMBL" id="OEJ33086.1"/>
    </source>
</evidence>
<dbReference type="OrthoDB" id="4331723at2"/>
<keyword evidence="2" id="KW-1185">Reference proteome</keyword>
<dbReference type="STRING" id="36818.BGK67_18740"/>
<dbReference type="EMBL" id="MEHK01000001">
    <property type="protein sequence ID" value="OEJ33086.1"/>
    <property type="molecule type" value="Genomic_DNA"/>
</dbReference>
<protein>
    <submittedName>
        <fullName evidence="1">Uncharacterized protein</fullName>
    </submittedName>
</protein>
<dbReference type="RefSeq" id="WP_069921335.1">
    <property type="nucleotide sequence ID" value="NZ_MEHK01000001.1"/>
</dbReference>
<reference evidence="1 2" key="1">
    <citation type="submission" date="2016-08" db="EMBL/GenBank/DDBJ databases">
        <title>The complete genome of Streptomyces subrutilus 10-1-1.</title>
        <authorList>
            <person name="Chen X."/>
        </authorList>
    </citation>
    <scope>NUCLEOTIDE SEQUENCE [LARGE SCALE GENOMIC DNA]</scope>
    <source>
        <strain evidence="1 2">10-1-1</strain>
    </source>
</reference>
<dbReference type="Proteomes" id="UP000095705">
    <property type="component" value="Unassembled WGS sequence"/>
</dbReference>
<comment type="caution">
    <text evidence="1">The sequence shown here is derived from an EMBL/GenBank/DDBJ whole genome shotgun (WGS) entry which is preliminary data.</text>
</comment>
<proteinExistence type="predicted"/>
<dbReference type="AlphaFoldDB" id="A0A1E5PU25"/>
<name>A0A1E5PU25_9ACTN</name>
<accession>A0A1E5PU25</accession>